<gene>
    <name evidence="1" type="ORF">SLS55_007174</name>
</gene>
<dbReference type="GeneID" id="92011259"/>
<proteinExistence type="predicted"/>
<protein>
    <recommendedName>
        <fullName evidence="3">Aminoglycoside phosphotransferase domain-containing protein</fullName>
    </recommendedName>
</protein>
<name>A0ABR3CBU3_9PEZI</name>
<dbReference type="PANTHER" id="PTHR36091:SF1">
    <property type="entry name" value="ALTERED INHERITANCE OF MITOCHONDRIA PROTEIN 9, MITOCHONDRIAL"/>
    <property type="match status" value="1"/>
</dbReference>
<dbReference type="Proteomes" id="UP001430584">
    <property type="component" value="Unassembled WGS sequence"/>
</dbReference>
<keyword evidence="2" id="KW-1185">Reference proteome</keyword>
<sequence>MDLARSLGAPVPKVLRYHCTHDNAVGQPFIAFSDPGGSAISNLWMDIDDRERLKLGDVAADLLAKLSAVEFPAYGNIYYTRDLPENCKFYPILDRDLVIHPTHLLPATQLTSPEKNSRIFTLNTAAELARKKNEGSYVSPLTHPDEVERFKYIKLYEDYLKILPHLLPLIDAAMDAPRLVVDSSLPVFYFEKPLLTASRDMAIAAILDFSKIFIRPSFHQPRTSTTSMVPNIPQMPREPKNISNKHQELIAKQLMSWRVWMLKKASLDKTKHVDGADDAKWGLLQELFAAIKLRPQKHNRLHCALIRVTEQWDDLTRTKDGHVPPCPITYSVEEKEETLRENEHLRTVQAEWRFFCAVTGTKINGAVSVHDYERAFRYYGSLRDRVHANGGKHFPDVDVSDSTGETFETPDDFETALCKRMGISRQTFWRTVVDAQPEPTPPSEGASRDQPVLSALDDLGFFTQDKGEQ</sequence>
<evidence type="ECO:0008006" key="3">
    <source>
        <dbReference type="Google" id="ProtNLM"/>
    </source>
</evidence>
<evidence type="ECO:0000313" key="1">
    <source>
        <dbReference type="EMBL" id="KAL0258004.1"/>
    </source>
</evidence>
<organism evidence="1 2">
    <name type="scientific">Diplodia seriata</name>
    <dbReference type="NCBI Taxonomy" id="420778"/>
    <lineage>
        <taxon>Eukaryota</taxon>
        <taxon>Fungi</taxon>
        <taxon>Dikarya</taxon>
        <taxon>Ascomycota</taxon>
        <taxon>Pezizomycotina</taxon>
        <taxon>Dothideomycetes</taxon>
        <taxon>Dothideomycetes incertae sedis</taxon>
        <taxon>Botryosphaeriales</taxon>
        <taxon>Botryosphaeriaceae</taxon>
        <taxon>Diplodia</taxon>
    </lineage>
</organism>
<dbReference type="InterPro" id="IPR051035">
    <property type="entry name" value="Mito_inheritance_9"/>
</dbReference>
<dbReference type="RefSeq" id="XP_066631033.1">
    <property type="nucleotide sequence ID" value="XM_066778596.1"/>
</dbReference>
<dbReference type="PANTHER" id="PTHR36091">
    <property type="entry name" value="ALTERED INHERITANCE OF MITOCHONDRIA PROTEIN 9, MITOCHONDRIAL"/>
    <property type="match status" value="1"/>
</dbReference>
<comment type="caution">
    <text evidence="1">The sequence shown here is derived from an EMBL/GenBank/DDBJ whole genome shotgun (WGS) entry which is preliminary data.</text>
</comment>
<evidence type="ECO:0000313" key="2">
    <source>
        <dbReference type="Proteomes" id="UP001430584"/>
    </source>
</evidence>
<dbReference type="EMBL" id="JAJVCZ030000007">
    <property type="protein sequence ID" value="KAL0258004.1"/>
    <property type="molecule type" value="Genomic_DNA"/>
</dbReference>
<reference evidence="1 2" key="1">
    <citation type="submission" date="2024-02" db="EMBL/GenBank/DDBJ databases">
        <title>De novo assembly and annotation of 12 fungi associated with fruit tree decline syndrome in Ontario, Canada.</title>
        <authorList>
            <person name="Sulman M."/>
            <person name="Ellouze W."/>
            <person name="Ilyukhin E."/>
        </authorList>
    </citation>
    <scope>NUCLEOTIDE SEQUENCE [LARGE SCALE GENOMIC DNA]</scope>
    <source>
        <strain evidence="1 2">FDS-637</strain>
    </source>
</reference>
<accession>A0ABR3CBU3</accession>